<keyword evidence="3" id="KW-1185">Reference proteome</keyword>
<evidence type="ECO:0000313" key="3">
    <source>
        <dbReference type="Proteomes" id="UP001597237"/>
    </source>
</evidence>
<name>A0ABW4N2X4_9CAUL</name>
<comment type="caution">
    <text evidence="2">The sequence shown here is derived from an EMBL/GenBank/DDBJ whole genome shotgun (WGS) entry which is preliminary data.</text>
</comment>
<dbReference type="Proteomes" id="UP001597237">
    <property type="component" value="Unassembled WGS sequence"/>
</dbReference>
<evidence type="ECO:0000256" key="1">
    <source>
        <dbReference type="SAM" id="MobiDB-lite"/>
    </source>
</evidence>
<evidence type="ECO:0000313" key="2">
    <source>
        <dbReference type="EMBL" id="MFD1784532.1"/>
    </source>
</evidence>
<gene>
    <name evidence="2" type="ORF">ACFSC0_14085</name>
</gene>
<proteinExistence type="predicted"/>
<accession>A0ABW4N2X4</accession>
<organism evidence="2 3">
    <name type="scientific">Phenylobacterium terrae</name>
    <dbReference type="NCBI Taxonomy" id="2665495"/>
    <lineage>
        <taxon>Bacteria</taxon>
        <taxon>Pseudomonadati</taxon>
        <taxon>Pseudomonadota</taxon>
        <taxon>Alphaproteobacteria</taxon>
        <taxon>Caulobacterales</taxon>
        <taxon>Caulobacteraceae</taxon>
        <taxon>Phenylobacterium</taxon>
    </lineage>
</organism>
<feature type="region of interest" description="Disordered" evidence="1">
    <location>
        <begin position="426"/>
        <end position="448"/>
    </location>
</feature>
<dbReference type="EMBL" id="JBHUEY010000001">
    <property type="protein sequence ID" value="MFD1784532.1"/>
    <property type="molecule type" value="Genomic_DNA"/>
</dbReference>
<protein>
    <submittedName>
        <fullName evidence="2">Uncharacterized protein</fullName>
    </submittedName>
</protein>
<sequence>MTVQFDQVLREYEIFQPPPEVRRRALWARRLTARAAAVASVASSARRLAWPSAPGAWRPAVAGVEAWAFTPVEREVLAPVAEASAGRIELIDAADPLGLWPRRDFARARVRAGAGLLTRLFGPRRHVIADWGAETRDAISALAEVELHRRRLRQRPAAVIVANHYSPRQAALLTAARDAGVRTLYVQHAAVGGIEGPLSTDVSLLHGWDAVRKYLAQGEPAGEVVVLGSVKVEEARRCAPGASTSVGLAPGLFSQPEALERLARALCASGGPGVLELRPHPADRRVSAWRAVAERIGARYCDSRSVPTAEFLARQSRLFGGDSNIILESLALGIPASLIDEAAAGLDQYGMVRAGLAVPPGGERSSAAAVRLRRYVHPAPAGGAAAVAAAIALDPQALDSGRLPLRRRRVCGDISVWAPWDRVGLPPSPLLEAPPQSGSTREQACPID</sequence>
<reference evidence="3" key="1">
    <citation type="journal article" date="2019" name="Int. J. Syst. Evol. Microbiol.">
        <title>The Global Catalogue of Microorganisms (GCM) 10K type strain sequencing project: providing services to taxonomists for standard genome sequencing and annotation.</title>
        <authorList>
            <consortium name="The Broad Institute Genomics Platform"/>
            <consortium name="The Broad Institute Genome Sequencing Center for Infectious Disease"/>
            <person name="Wu L."/>
            <person name="Ma J."/>
        </authorList>
    </citation>
    <scope>NUCLEOTIDE SEQUENCE [LARGE SCALE GENOMIC DNA]</scope>
    <source>
        <strain evidence="3">DFY28</strain>
    </source>
</reference>
<dbReference type="RefSeq" id="WP_377283521.1">
    <property type="nucleotide sequence ID" value="NZ_JBHRSI010000009.1"/>
</dbReference>